<dbReference type="FunFam" id="3.40.50.300:FF:001002">
    <property type="entry name" value="Disease resistance protein (TIR-NBS-LRR class)"/>
    <property type="match status" value="1"/>
</dbReference>
<keyword evidence="5" id="KW-1133">Transmembrane helix</keyword>
<evidence type="ECO:0000313" key="9">
    <source>
        <dbReference type="EMBL" id="KAL1225613.1"/>
    </source>
</evidence>
<dbReference type="Pfam" id="PF01582">
    <property type="entry name" value="TIR"/>
    <property type="match status" value="1"/>
</dbReference>
<evidence type="ECO:0000256" key="1">
    <source>
        <dbReference type="ARBA" id="ARBA00022737"/>
    </source>
</evidence>
<reference evidence="7 10" key="1">
    <citation type="submission" date="2024-04" db="EMBL/GenBank/DDBJ databases">
        <title>Genome assembly C_amara_ONT_v2.</title>
        <authorList>
            <person name="Yant L."/>
            <person name="Moore C."/>
            <person name="Slenker M."/>
        </authorList>
    </citation>
    <scope>NUCLEOTIDE SEQUENCE [LARGE SCALE GENOMIC DNA]</scope>
    <source>
        <tissue evidence="7">Leaf</tissue>
    </source>
</reference>
<dbReference type="EMBL" id="JBANAX010000025">
    <property type="protein sequence ID" value="KAL1225613.1"/>
    <property type="molecule type" value="Genomic_DNA"/>
</dbReference>
<evidence type="ECO:0000313" key="8">
    <source>
        <dbReference type="EMBL" id="KAL1221935.1"/>
    </source>
</evidence>
<dbReference type="AlphaFoldDB" id="A0ABD0ZLQ3"/>
<dbReference type="PANTHER" id="PTHR11017:SF291">
    <property type="entry name" value="ADP-RIBOSYL CYCLASE_CYCLIC ADP-RIBOSE HYDROLASE-RELATED"/>
    <property type="match status" value="1"/>
</dbReference>
<dbReference type="FunFam" id="3.40.50.10140:FF:000007">
    <property type="entry name" value="Disease resistance protein (TIR-NBS-LRR class)"/>
    <property type="match status" value="1"/>
</dbReference>
<sequence>MASSYAKRYCVFTSFHGPDVRRTFLSHLHSHFESKGIIPFKDQGIERGQTIGPELVQAIRESRVSIVVLSKKYASSSWCLDELVEIFNCKKAMGQIVMTIFYEVDPSDVRKQRGEFGSEFEKTCKGKSEEVKERWRKALADVADIAGEHSLKWPNEAEMIQKIATDVSEKRNATPSSDFDELEWFHDVKLEHLLEKLSLECKDVKMIGIEGRAGVGKTTIARALYNQLSGSFQLSCFMGNLKGTCKSTFGVDDYDSKLSMQSKLLSKIFNQKDMRVNHLGAIKDYLQDQRVLIVLDDVDDREQLKTLTKELSWFGSGSRIIVTTENKKILKKHGINHIYHLSTTQAMIMKIMFYGLIIPVLYVADIMTDKMEEIVEEIEKDDE</sequence>
<accession>A0ABD0ZLQ3</accession>
<dbReference type="PANTHER" id="PTHR11017">
    <property type="entry name" value="LEUCINE-RICH REPEAT-CONTAINING PROTEIN"/>
    <property type="match status" value="1"/>
</dbReference>
<evidence type="ECO:0000256" key="5">
    <source>
        <dbReference type="SAM" id="Phobius"/>
    </source>
</evidence>
<keyword evidence="1" id="KW-0677">Repeat</keyword>
<keyword evidence="2" id="KW-0378">Hydrolase</keyword>
<evidence type="ECO:0000259" key="6">
    <source>
        <dbReference type="PROSITE" id="PS50104"/>
    </source>
</evidence>
<dbReference type="EMBL" id="JBANAX010000113">
    <property type="protein sequence ID" value="KAL1221935.1"/>
    <property type="molecule type" value="Genomic_DNA"/>
</dbReference>
<feature type="transmembrane region" description="Helical" evidence="5">
    <location>
        <begin position="346"/>
        <end position="364"/>
    </location>
</feature>
<keyword evidence="3" id="KW-0611">Plant defense</keyword>
<comment type="caution">
    <text evidence="7">The sequence shown here is derived from an EMBL/GenBank/DDBJ whole genome shotgun (WGS) entry which is preliminary data.</text>
</comment>
<dbReference type="InterPro" id="IPR035897">
    <property type="entry name" value="Toll_tir_struct_dom_sf"/>
</dbReference>
<dbReference type="Proteomes" id="UP001558713">
    <property type="component" value="Unassembled WGS sequence"/>
</dbReference>
<evidence type="ECO:0000256" key="4">
    <source>
        <dbReference type="ARBA" id="ARBA00023027"/>
    </source>
</evidence>
<proteinExistence type="predicted"/>
<name>A0ABD0ZLQ3_CARAN</name>
<dbReference type="SMART" id="SM00255">
    <property type="entry name" value="TIR"/>
    <property type="match status" value="1"/>
</dbReference>
<evidence type="ECO:0000256" key="3">
    <source>
        <dbReference type="ARBA" id="ARBA00022821"/>
    </source>
</evidence>
<evidence type="ECO:0000256" key="2">
    <source>
        <dbReference type="ARBA" id="ARBA00022801"/>
    </source>
</evidence>
<dbReference type="PRINTS" id="PR00364">
    <property type="entry name" value="DISEASERSIST"/>
</dbReference>
<dbReference type="InterPro" id="IPR044974">
    <property type="entry name" value="Disease_R_plants"/>
</dbReference>
<dbReference type="GO" id="GO:0016787">
    <property type="term" value="F:hydrolase activity"/>
    <property type="evidence" value="ECO:0007669"/>
    <property type="project" value="UniProtKB-KW"/>
</dbReference>
<dbReference type="Gene3D" id="3.40.50.300">
    <property type="entry name" value="P-loop containing nucleotide triphosphate hydrolases"/>
    <property type="match status" value="1"/>
</dbReference>
<keyword evidence="4" id="KW-0520">NAD</keyword>
<dbReference type="Gene3D" id="3.40.50.10140">
    <property type="entry name" value="Toll/interleukin-1 receptor homology (TIR) domain"/>
    <property type="match status" value="1"/>
</dbReference>
<dbReference type="InterPro" id="IPR027417">
    <property type="entry name" value="P-loop_NTPase"/>
</dbReference>
<keyword evidence="5" id="KW-0812">Transmembrane</keyword>
<dbReference type="PROSITE" id="PS50104">
    <property type="entry name" value="TIR"/>
    <property type="match status" value="1"/>
</dbReference>
<evidence type="ECO:0000313" key="7">
    <source>
        <dbReference type="EMBL" id="KAL1195562.1"/>
    </source>
</evidence>
<dbReference type="SUPFAM" id="SSF52200">
    <property type="entry name" value="Toll/Interleukin receptor TIR domain"/>
    <property type="match status" value="1"/>
</dbReference>
<dbReference type="InterPro" id="IPR000157">
    <property type="entry name" value="TIR_dom"/>
</dbReference>
<feature type="domain" description="TIR" evidence="6">
    <location>
        <begin position="7"/>
        <end position="171"/>
    </location>
</feature>
<keyword evidence="5" id="KW-0472">Membrane</keyword>
<dbReference type="SUPFAM" id="SSF52540">
    <property type="entry name" value="P-loop containing nucleoside triphosphate hydrolases"/>
    <property type="match status" value="1"/>
</dbReference>
<protein>
    <submittedName>
        <fullName evidence="7">Disease resistance protein RML1B</fullName>
    </submittedName>
</protein>
<dbReference type="GO" id="GO:0006952">
    <property type="term" value="P:defense response"/>
    <property type="evidence" value="ECO:0007669"/>
    <property type="project" value="UniProtKB-KW"/>
</dbReference>
<gene>
    <name evidence="9" type="ORF">V5N11_000055</name>
    <name evidence="8" type="ORF">V5N11_002930</name>
    <name evidence="7" type="ORF">V5N11_013563</name>
</gene>
<dbReference type="InterPro" id="IPR002182">
    <property type="entry name" value="NB-ARC"/>
</dbReference>
<evidence type="ECO:0000313" key="10">
    <source>
        <dbReference type="Proteomes" id="UP001558713"/>
    </source>
</evidence>
<keyword evidence="10" id="KW-1185">Reference proteome</keyword>
<organism evidence="7 10">
    <name type="scientific">Cardamine amara subsp. amara</name>
    <dbReference type="NCBI Taxonomy" id="228776"/>
    <lineage>
        <taxon>Eukaryota</taxon>
        <taxon>Viridiplantae</taxon>
        <taxon>Streptophyta</taxon>
        <taxon>Embryophyta</taxon>
        <taxon>Tracheophyta</taxon>
        <taxon>Spermatophyta</taxon>
        <taxon>Magnoliopsida</taxon>
        <taxon>eudicotyledons</taxon>
        <taxon>Gunneridae</taxon>
        <taxon>Pentapetalae</taxon>
        <taxon>rosids</taxon>
        <taxon>malvids</taxon>
        <taxon>Brassicales</taxon>
        <taxon>Brassicaceae</taxon>
        <taxon>Cardamineae</taxon>
        <taxon>Cardamine</taxon>
    </lineage>
</organism>
<dbReference type="EMBL" id="JBANAX010000726">
    <property type="protein sequence ID" value="KAL1195562.1"/>
    <property type="molecule type" value="Genomic_DNA"/>
</dbReference>
<dbReference type="Pfam" id="PF00931">
    <property type="entry name" value="NB-ARC"/>
    <property type="match status" value="1"/>
</dbReference>